<sequence length="592" mass="65873">MRNRWLFSLGHLLTPIMICIAMARSAFDLSYVFLIVLSSLWALILTRWVDTQAFSGQARKLPVALMVMDISLLSLILAIPDWSVFSPIWIMQSILLLYAVEYGYRTSVLFGAAIIALATLFELKLNVPLEQFVSDLFPFVLVASLNVVVIGKVTDKLQRLAYCDTLTSLPNRTFMQAALQESVAQAAETKQKAAFLLFDLDSFKHVNDTLGHEAGDELLLQASVRLRSQLPLGVTLARFGGDEFTAIISPYDHVDDVQEVAELILNALREPFHISGIPLHISASIGISLYPQHAGDAAELLKYADAAMYSAKKQRNHYEFFRPSDAADSAERLFLESDLTAALGRGEFELYYQPQIRHGSIIGFEALLRWNHPTRGLIPPASFIPLAEQRGHILGIGNWVLVTACRQFRDMLEQGHTLEHIAVNISVSQFYQLHFVRNIHNALIESGLEPHYLQLEITESAAMKNVPYFIDTLNELHKLGIKIAIDDFGTGYSSFNYLSQFPLDALKIDRSFIWNMDKGDKHVSVVGGIILMASALQLDVVAEGVETQEQAQLLEELGCTVAQGYLYGRPLPLREAYALLGEPGQHAAALTG</sequence>
<feature type="transmembrane region" description="Helical" evidence="1">
    <location>
        <begin position="102"/>
        <end position="120"/>
    </location>
</feature>
<dbReference type="InterPro" id="IPR052155">
    <property type="entry name" value="Biofilm_reg_signaling"/>
</dbReference>
<gene>
    <name evidence="4" type="ORF">ACFFK0_16335</name>
</gene>
<dbReference type="SMART" id="SM00052">
    <property type="entry name" value="EAL"/>
    <property type="match status" value="1"/>
</dbReference>
<reference evidence="4 5" key="1">
    <citation type="submission" date="2024-09" db="EMBL/GenBank/DDBJ databases">
        <authorList>
            <person name="Sun Q."/>
            <person name="Mori K."/>
        </authorList>
    </citation>
    <scope>NUCLEOTIDE SEQUENCE [LARGE SCALE GENOMIC DNA]</scope>
    <source>
        <strain evidence="4 5">CCM 7759</strain>
    </source>
</reference>
<dbReference type="CDD" id="cd01948">
    <property type="entry name" value="EAL"/>
    <property type="match status" value="1"/>
</dbReference>
<dbReference type="Proteomes" id="UP001589776">
    <property type="component" value="Unassembled WGS sequence"/>
</dbReference>
<dbReference type="CDD" id="cd01949">
    <property type="entry name" value="GGDEF"/>
    <property type="match status" value="1"/>
</dbReference>
<dbReference type="SUPFAM" id="SSF141868">
    <property type="entry name" value="EAL domain-like"/>
    <property type="match status" value="1"/>
</dbReference>
<dbReference type="PROSITE" id="PS50887">
    <property type="entry name" value="GGDEF"/>
    <property type="match status" value="1"/>
</dbReference>
<dbReference type="InterPro" id="IPR029787">
    <property type="entry name" value="Nucleotide_cyclase"/>
</dbReference>
<keyword evidence="1" id="KW-0812">Transmembrane</keyword>
<dbReference type="SUPFAM" id="SSF55073">
    <property type="entry name" value="Nucleotide cyclase"/>
    <property type="match status" value="1"/>
</dbReference>
<evidence type="ECO:0000259" key="2">
    <source>
        <dbReference type="PROSITE" id="PS50883"/>
    </source>
</evidence>
<keyword evidence="1" id="KW-0472">Membrane</keyword>
<dbReference type="Pfam" id="PF00990">
    <property type="entry name" value="GGDEF"/>
    <property type="match status" value="1"/>
</dbReference>
<protein>
    <submittedName>
        <fullName evidence="4">Bifunctional diguanylate cyclase/phosphodiesterase</fullName>
    </submittedName>
</protein>
<dbReference type="InterPro" id="IPR035919">
    <property type="entry name" value="EAL_sf"/>
</dbReference>
<dbReference type="InterPro" id="IPR043128">
    <property type="entry name" value="Rev_trsase/Diguanyl_cyclase"/>
</dbReference>
<feature type="transmembrane region" description="Helical" evidence="1">
    <location>
        <begin position="61"/>
        <end position="82"/>
    </location>
</feature>
<dbReference type="Gene3D" id="3.20.20.450">
    <property type="entry name" value="EAL domain"/>
    <property type="match status" value="1"/>
</dbReference>
<keyword evidence="1" id="KW-1133">Transmembrane helix</keyword>
<evidence type="ECO:0000256" key="1">
    <source>
        <dbReference type="SAM" id="Phobius"/>
    </source>
</evidence>
<feature type="domain" description="GGDEF" evidence="3">
    <location>
        <begin position="191"/>
        <end position="323"/>
    </location>
</feature>
<feature type="transmembrane region" description="Helical" evidence="1">
    <location>
        <begin position="29"/>
        <end position="49"/>
    </location>
</feature>
<proteinExistence type="predicted"/>
<dbReference type="RefSeq" id="WP_377471332.1">
    <property type="nucleotide sequence ID" value="NZ_JBHLWN010000067.1"/>
</dbReference>
<dbReference type="Pfam" id="PF00563">
    <property type="entry name" value="EAL"/>
    <property type="match status" value="1"/>
</dbReference>
<accession>A0ABV6DMX6</accession>
<feature type="domain" description="EAL" evidence="2">
    <location>
        <begin position="332"/>
        <end position="584"/>
    </location>
</feature>
<dbReference type="EMBL" id="JBHLWN010000067">
    <property type="protein sequence ID" value="MFC0213999.1"/>
    <property type="molecule type" value="Genomic_DNA"/>
</dbReference>
<dbReference type="SMART" id="SM00267">
    <property type="entry name" value="GGDEF"/>
    <property type="match status" value="1"/>
</dbReference>
<evidence type="ECO:0000259" key="3">
    <source>
        <dbReference type="PROSITE" id="PS50887"/>
    </source>
</evidence>
<evidence type="ECO:0000313" key="5">
    <source>
        <dbReference type="Proteomes" id="UP001589776"/>
    </source>
</evidence>
<evidence type="ECO:0000313" key="4">
    <source>
        <dbReference type="EMBL" id="MFC0213999.1"/>
    </source>
</evidence>
<dbReference type="NCBIfam" id="TIGR00254">
    <property type="entry name" value="GGDEF"/>
    <property type="match status" value="1"/>
</dbReference>
<organism evidence="4 5">
    <name type="scientific">Paenibacillus chartarius</name>
    <dbReference type="NCBI Taxonomy" id="747481"/>
    <lineage>
        <taxon>Bacteria</taxon>
        <taxon>Bacillati</taxon>
        <taxon>Bacillota</taxon>
        <taxon>Bacilli</taxon>
        <taxon>Bacillales</taxon>
        <taxon>Paenibacillaceae</taxon>
        <taxon>Paenibacillus</taxon>
    </lineage>
</organism>
<dbReference type="Gene3D" id="3.30.70.270">
    <property type="match status" value="1"/>
</dbReference>
<dbReference type="PANTHER" id="PTHR44757">
    <property type="entry name" value="DIGUANYLATE CYCLASE DGCP"/>
    <property type="match status" value="1"/>
</dbReference>
<feature type="transmembrane region" description="Helical" evidence="1">
    <location>
        <begin position="5"/>
        <end position="23"/>
    </location>
</feature>
<dbReference type="InterPro" id="IPR001633">
    <property type="entry name" value="EAL_dom"/>
</dbReference>
<keyword evidence="5" id="KW-1185">Reference proteome</keyword>
<dbReference type="PANTHER" id="PTHR44757:SF2">
    <property type="entry name" value="BIOFILM ARCHITECTURE MAINTENANCE PROTEIN MBAA"/>
    <property type="match status" value="1"/>
</dbReference>
<comment type="caution">
    <text evidence="4">The sequence shown here is derived from an EMBL/GenBank/DDBJ whole genome shotgun (WGS) entry which is preliminary data.</text>
</comment>
<name>A0ABV6DMX6_9BACL</name>
<dbReference type="PROSITE" id="PS50883">
    <property type="entry name" value="EAL"/>
    <property type="match status" value="1"/>
</dbReference>
<dbReference type="InterPro" id="IPR000160">
    <property type="entry name" value="GGDEF_dom"/>
</dbReference>